<dbReference type="STRING" id="392015.SAMN05421543_101449"/>
<name>A0A1I7FU67_9BACL</name>
<dbReference type="RefSeq" id="WP_074949069.1">
    <property type="nucleotide sequence ID" value="NZ_FPBV01000001.1"/>
</dbReference>
<evidence type="ECO:0000256" key="1">
    <source>
        <dbReference type="SAM" id="MobiDB-lite"/>
    </source>
</evidence>
<dbReference type="GO" id="GO:0006259">
    <property type="term" value="P:DNA metabolic process"/>
    <property type="evidence" value="ECO:0007669"/>
    <property type="project" value="InterPro"/>
</dbReference>
<feature type="compositionally biased region" description="Basic and acidic residues" evidence="1">
    <location>
        <begin position="267"/>
        <end position="282"/>
    </location>
</feature>
<dbReference type="Pfam" id="PF03837">
    <property type="entry name" value="RecT"/>
    <property type="match status" value="1"/>
</dbReference>
<dbReference type="NCBIfam" id="TIGR00616">
    <property type="entry name" value="rect"/>
    <property type="match status" value="1"/>
</dbReference>
<feature type="compositionally biased region" description="Acidic residues" evidence="1">
    <location>
        <begin position="283"/>
        <end position="298"/>
    </location>
</feature>
<evidence type="ECO:0000313" key="3">
    <source>
        <dbReference type="Proteomes" id="UP000183508"/>
    </source>
</evidence>
<dbReference type="GO" id="GO:0003677">
    <property type="term" value="F:DNA binding"/>
    <property type="evidence" value="ECO:0007669"/>
    <property type="project" value="InterPro"/>
</dbReference>
<gene>
    <name evidence="2" type="ORF">SAMN05421543_101449</name>
</gene>
<dbReference type="AlphaFoldDB" id="A0A1I7FU67"/>
<protein>
    <submittedName>
        <fullName evidence="2">Recombination protein RecT</fullName>
    </submittedName>
</protein>
<reference evidence="3" key="1">
    <citation type="submission" date="2016-10" db="EMBL/GenBank/DDBJ databases">
        <authorList>
            <person name="Varghese N."/>
        </authorList>
    </citation>
    <scope>NUCLEOTIDE SEQUENCE [LARGE SCALE GENOMIC DNA]</scope>
    <source>
        <strain evidence="3">DSM 17980</strain>
    </source>
</reference>
<feature type="region of interest" description="Disordered" evidence="1">
    <location>
        <begin position="1"/>
        <end position="32"/>
    </location>
</feature>
<dbReference type="OrthoDB" id="1045432at2"/>
<accession>A0A1I7FU67</accession>
<feature type="compositionally biased region" description="Low complexity" evidence="1">
    <location>
        <begin position="15"/>
        <end position="27"/>
    </location>
</feature>
<sequence>MAKANTAAVRDKLAQRAQNQQQNPEQNGNGGATSFSAVIKQYLRTPAIKSRFDEVLKNRAPQFMSSIINLCNADPNLQACTPMSIISACMVAATLNLPVDRNLGYAWIVPYRDNKSGQVVATFQLGYRGYIQLALRSGQYRRINAVTIYKGELVSWNPLTEELVYDPRRKESDEVEGYAGYFELLNGFTKTVFWTRDQIEAHRQRFSKTSKIWDSDYEAMALKTVIRSLLGRWGILSVEMQEAYSRDVAAETGEGAPPQNDIIDAEFEVKDSDSSDALHDNDSGPDDGEPANDSESEAGEGTSLGLNLGPEEDPFAD</sequence>
<organism evidence="2 3">
    <name type="scientific">Alicyclobacillus macrosporangiidus</name>
    <dbReference type="NCBI Taxonomy" id="392015"/>
    <lineage>
        <taxon>Bacteria</taxon>
        <taxon>Bacillati</taxon>
        <taxon>Bacillota</taxon>
        <taxon>Bacilli</taxon>
        <taxon>Bacillales</taxon>
        <taxon>Alicyclobacillaceae</taxon>
        <taxon>Alicyclobacillus</taxon>
    </lineage>
</organism>
<proteinExistence type="predicted"/>
<keyword evidence="3" id="KW-1185">Reference proteome</keyword>
<dbReference type="Proteomes" id="UP000183508">
    <property type="component" value="Unassembled WGS sequence"/>
</dbReference>
<dbReference type="InterPro" id="IPR004590">
    <property type="entry name" value="ssDNA_annealing_RecT"/>
</dbReference>
<evidence type="ECO:0000313" key="2">
    <source>
        <dbReference type="EMBL" id="SFU39546.1"/>
    </source>
</evidence>
<feature type="region of interest" description="Disordered" evidence="1">
    <location>
        <begin position="251"/>
        <end position="317"/>
    </location>
</feature>
<dbReference type="InterPro" id="IPR018330">
    <property type="entry name" value="RecT_fam"/>
</dbReference>
<dbReference type="EMBL" id="FPBV01000001">
    <property type="protein sequence ID" value="SFU39546.1"/>
    <property type="molecule type" value="Genomic_DNA"/>
</dbReference>